<dbReference type="PANTHER" id="PTHR31279">
    <property type="entry name" value="PROTEIN EXORDIUM-LIKE 5"/>
    <property type="match status" value="1"/>
</dbReference>
<gene>
    <name evidence="7" type="ORF">WN944_009614</name>
</gene>
<keyword evidence="4 6" id="KW-0732">Signal</keyword>
<name>A0AAP0QWF3_9ROSI</name>
<dbReference type="PANTHER" id="PTHR31279:SF3">
    <property type="entry name" value="PROTEIN EXORDIUM-LIKE 2"/>
    <property type="match status" value="1"/>
</dbReference>
<comment type="subcellular location">
    <subcellularLocation>
        <location evidence="1">Secreted</location>
        <location evidence="1">Extracellular space</location>
        <location evidence="1">Apoplast</location>
    </subcellularLocation>
</comment>
<reference evidence="7 8" key="1">
    <citation type="submission" date="2024-05" db="EMBL/GenBank/DDBJ databases">
        <title>Haplotype-resolved chromosome-level genome assembly of Huyou (Citrus changshanensis).</title>
        <authorList>
            <person name="Miao C."/>
            <person name="Chen W."/>
            <person name="Wu Y."/>
            <person name="Wang L."/>
            <person name="Zhao S."/>
            <person name="Grierson D."/>
            <person name="Xu C."/>
            <person name="Chen K."/>
        </authorList>
    </citation>
    <scope>NUCLEOTIDE SEQUENCE [LARGE SCALE GENOMIC DNA]</scope>
    <source>
        <strain evidence="7">01-14</strain>
        <tissue evidence="7">Leaf</tissue>
    </source>
</reference>
<evidence type="ECO:0000256" key="4">
    <source>
        <dbReference type="ARBA" id="ARBA00022729"/>
    </source>
</evidence>
<dbReference type="AlphaFoldDB" id="A0AAP0QWF3"/>
<dbReference type="GO" id="GO:0048046">
    <property type="term" value="C:apoplast"/>
    <property type="evidence" value="ECO:0007669"/>
    <property type="project" value="UniProtKB-SubCell"/>
</dbReference>
<dbReference type="InterPro" id="IPR006766">
    <property type="entry name" value="EXORDIUM-like"/>
</dbReference>
<dbReference type="Proteomes" id="UP001428341">
    <property type="component" value="Unassembled WGS sequence"/>
</dbReference>
<comment type="caution">
    <text evidence="7">The sequence shown here is derived from an EMBL/GenBank/DDBJ whole genome shotgun (WGS) entry which is preliminary data.</text>
</comment>
<protein>
    <submittedName>
        <fullName evidence="7">Uncharacterized protein</fullName>
    </submittedName>
</protein>
<evidence type="ECO:0000256" key="6">
    <source>
        <dbReference type="SAM" id="SignalP"/>
    </source>
</evidence>
<comment type="similarity">
    <text evidence="5">Belongs to the EXORDIUM family.</text>
</comment>
<sequence length="347" mass="38648">MSWLFVNLLATSLNIPFLSFLRSAIDGSTFGLSYNGEEIMTEPVAVSLIWFGTGWQEPGKKAVRNAITSLTPSSYNSKHSEVPNLGDWRGVVRQYRESSNAQVSDKVDVGAECFFTGPELNMTLDHVVQISQTVFNKTAIENFSRNLKCNCVFEVHENQIYQILVSHTVKFIYGQKQRQLMDLCSSKFQLHVVAGMIVNKAWVREPQNHDDHFSISFSSSYYVGSPNGDEKIDTLAGNMLVQIAEEVTYRDGRGWISNDGNGLTISSSCFPPFLNAKDGPPLYANEERNISFNAVGLNGNRYIVLHIWNQKIKNCALAPAEICGSDAVVLKHPRGVLKGGRNCCESY</sequence>
<evidence type="ECO:0000256" key="5">
    <source>
        <dbReference type="ARBA" id="ARBA00023591"/>
    </source>
</evidence>
<evidence type="ECO:0000256" key="1">
    <source>
        <dbReference type="ARBA" id="ARBA00004271"/>
    </source>
</evidence>
<keyword evidence="3" id="KW-0964">Secreted</keyword>
<accession>A0AAP0QWF3</accession>
<dbReference type="EMBL" id="JBCGBO010000002">
    <property type="protein sequence ID" value="KAK9221188.1"/>
    <property type="molecule type" value="Genomic_DNA"/>
</dbReference>
<evidence type="ECO:0000313" key="8">
    <source>
        <dbReference type="Proteomes" id="UP001428341"/>
    </source>
</evidence>
<evidence type="ECO:0000256" key="2">
    <source>
        <dbReference type="ARBA" id="ARBA00022523"/>
    </source>
</evidence>
<feature type="signal peptide" evidence="6">
    <location>
        <begin position="1"/>
        <end position="16"/>
    </location>
</feature>
<feature type="chain" id="PRO_5043037112" evidence="6">
    <location>
        <begin position="17"/>
        <end position="347"/>
    </location>
</feature>
<keyword evidence="8" id="KW-1185">Reference proteome</keyword>
<evidence type="ECO:0000256" key="3">
    <source>
        <dbReference type="ARBA" id="ARBA00022525"/>
    </source>
</evidence>
<keyword evidence="2" id="KW-0052">Apoplast</keyword>
<evidence type="ECO:0000313" key="7">
    <source>
        <dbReference type="EMBL" id="KAK9221188.1"/>
    </source>
</evidence>
<proteinExistence type="inferred from homology"/>
<dbReference type="Pfam" id="PF04674">
    <property type="entry name" value="Phi_1"/>
    <property type="match status" value="1"/>
</dbReference>
<organism evidence="7 8">
    <name type="scientific">Citrus x changshan-huyou</name>
    <dbReference type="NCBI Taxonomy" id="2935761"/>
    <lineage>
        <taxon>Eukaryota</taxon>
        <taxon>Viridiplantae</taxon>
        <taxon>Streptophyta</taxon>
        <taxon>Embryophyta</taxon>
        <taxon>Tracheophyta</taxon>
        <taxon>Spermatophyta</taxon>
        <taxon>Magnoliopsida</taxon>
        <taxon>eudicotyledons</taxon>
        <taxon>Gunneridae</taxon>
        <taxon>Pentapetalae</taxon>
        <taxon>rosids</taxon>
        <taxon>malvids</taxon>
        <taxon>Sapindales</taxon>
        <taxon>Rutaceae</taxon>
        <taxon>Aurantioideae</taxon>
        <taxon>Citrus</taxon>
    </lineage>
</organism>